<proteinExistence type="predicted"/>
<sequence length="536" mass="56650">MRRVIAPTPLAARRHGWSKRLIQSVPLLALGLTLSFSGGCRQPHTPDGKPPKGESREAARIHLPDPLPLPAEPLAASFIAAPNQAISMLRPYSPVEIDPAAMIEQALTELTDPSLAGELARAVDLAAPFANVVLDDQEVIRLSIQASAIGSLGGRLAELPPVGDFGAVKLPSAASRETGRDWLAWVDEADGNTLVLANTLPGLVTARGLAEAYGQQPIYFTADPSALPIPVDVPFSRVTGRGDINAIVIEAQAIPGQDPLAQLPITPGTLGGLLDGPDLVVGGSGRYADHQELVREVTSQINANVRQLPFLVRGVGEDLAAKINTLLRTWDGRVLVALGPAQHLRFAYGAGDVNKSQIATMRLLQQVVDSVSLARNFVSIPKMSLRRRVAKGDGQDVEMLVIHDAASLGVSELRPLIDGEGRLNIAMAWSARAGGGVFVIGPDAANQLARWLDETAKSAAHTATAQQLLAANFAGDPAQLQALLQASPEAIDVGKLLQLQPTGPKWQVGVEQRDGGLYVIDVRSPGPPKLARVKSK</sequence>
<name>A0A2S9YUP1_9BACT</name>
<comment type="caution">
    <text evidence="1">The sequence shown here is derived from an EMBL/GenBank/DDBJ whole genome shotgun (WGS) entry which is preliminary data.</text>
</comment>
<organism evidence="1 2">
    <name type="scientific">Enhygromyxa salina</name>
    <dbReference type="NCBI Taxonomy" id="215803"/>
    <lineage>
        <taxon>Bacteria</taxon>
        <taxon>Pseudomonadati</taxon>
        <taxon>Myxococcota</taxon>
        <taxon>Polyangia</taxon>
        <taxon>Nannocystales</taxon>
        <taxon>Nannocystaceae</taxon>
        <taxon>Enhygromyxa</taxon>
    </lineage>
</organism>
<dbReference type="AlphaFoldDB" id="A0A2S9YUP1"/>
<gene>
    <name evidence="1" type="ORF">ENSA7_14350</name>
</gene>
<dbReference type="EMBL" id="PVNL01000035">
    <property type="protein sequence ID" value="PRQ08803.1"/>
    <property type="molecule type" value="Genomic_DNA"/>
</dbReference>
<protein>
    <submittedName>
        <fullName evidence="1">Uncharacterized protein</fullName>
    </submittedName>
</protein>
<reference evidence="1 2" key="1">
    <citation type="submission" date="2018-03" db="EMBL/GenBank/DDBJ databases">
        <title>Draft Genome Sequences of the Obligatory Marine Myxobacteria Enhygromyxa salina SWB007.</title>
        <authorList>
            <person name="Poehlein A."/>
            <person name="Moghaddam J.A."/>
            <person name="Harms H."/>
            <person name="Alanjari M."/>
            <person name="Koenig G.M."/>
            <person name="Daniel R."/>
            <person name="Schaeberle T.F."/>
        </authorList>
    </citation>
    <scope>NUCLEOTIDE SEQUENCE [LARGE SCALE GENOMIC DNA]</scope>
    <source>
        <strain evidence="1 2">SWB007</strain>
    </source>
</reference>
<evidence type="ECO:0000313" key="1">
    <source>
        <dbReference type="EMBL" id="PRQ08803.1"/>
    </source>
</evidence>
<dbReference type="RefSeq" id="WP_181233371.1">
    <property type="nucleotide sequence ID" value="NZ_PVNL01000035.1"/>
</dbReference>
<evidence type="ECO:0000313" key="2">
    <source>
        <dbReference type="Proteomes" id="UP000238823"/>
    </source>
</evidence>
<dbReference type="Proteomes" id="UP000238823">
    <property type="component" value="Unassembled WGS sequence"/>
</dbReference>
<accession>A0A2S9YUP1</accession>